<feature type="domain" description="N-acetyltransferase" evidence="1">
    <location>
        <begin position="55"/>
        <end position="206"/>
    </location>
</feature>
<dbReference type="InterPro" id="IPR016181">
    <property type="entry name" value="Acyl_CoA_acyltransferase"/>
</dbReference>
<dbReference type="InterPro" id="IPR000182">
    <property type="entry name" value="GNAT_dom"/>
</dbReference>
<dbReference type="Proteomes" id="UP000642107">
    <property type="component" value="Unassembled WGS sequence"/>
</dbReference>
<name>A0ABR9DN60_9MICO</name>
<sequence>MQAEQIVMRSDDARRHALVAAGWVVTSRSWAAELTTARVSIDVLSVLTERGRRAGSVREMVDADLGSVLALDSATLADYPGGVATQHVALTPSTARVTGTRRAFGIIDDDGRALAVTYLDVAGGRAETDFTVVAADHRGLGLGTAVKAASVLTLARDGVEVFRTGGSAENAAILRANLRLGYVVDEEWLTLSAPDDSRVPGVREAH</sequence>
<gene>
    <name evidence="2" type="ORF">IGS67_03530</name>
</gene>
<dbReference type="SUPFAM" id="SSF55729">
    <property type="entry name" value="Acyl-CoA N-acyltransferases (Nat)"/>
    <property type="match status" value="1"/>
</dbReference>
<evidence type="ECO:0000313" key="2">
    <source>
        <dbReference type="EMBL" id="MBD9698566.1"/>
    </source>
</evidence>
<dbReference type="EMBL" id="JACZDF010000002">
    <property type="protein sequence ID" value="MBD9698566.1"/>
    <property type="molecule type" value="Genomic_DNA"/>
</dbReference>
<keyword evidence="3" id="KW-1185">Reference proteome</keyword>
<protein>
    <submittedName>
        <fullName evidence="2">Acetyltransferase</fullName>
    </submittedName>
</protein>
<comment type="caution">
    <text evidence="2">The sequence shown here is derived from an EMBL/GenBank/DDBJ whole genome shotgun (WGS) entry which is preliminary data.</text>
</comment>
<evidence type="ECO:0000313" key="3">
    <source>
        <dbReference type="Proteomes" id="UP000642107"/>
    </source>
</evidence>
<dbReference type="Gene3D" id="3.40.630.30">
    <property type="match status" value="1"/>
</dbReference>
<accession>A0ABR9DN60</accession>
<dbReference type="PROSITE" id="PS51186">
    <property type="entry name" value="GNAT"/>
    <property type="match status" value="1"/>
</dbReference>
<reference evidence="2 3" key="1">
    <citation type="submission" date="2020-09" db="EMBL/GenBank/DDBJ databases">
        <title>Flavimobilis rhizosphaerae sp. nov., isolated from rhizosphere soil of Spartina alterniflora.</title>
        <authorList>
            <person name="Hanqin C."/>
        </authorList>
    </citation>
    <scope>NUCLEOTIDE SEQUENCE [LARGE SCALE GENOMIC DNA]</scope>
    <source>
        <strain evidence="2 3">GY 10621</strain>
    </source>
</reference>
<organism evidence="2 3">
    <name type="scientific">Flavimobilis rhizosphaerae</name>
    <dbReference type="NCBI Taxonomy" id="2775421"/>
    <lineage>
        <taxon>Bacteria</taxon>
        <taxon>Bacillati</taxon>
        <taxon>Actinomycetota</taxon>
        <taxon>Actinomycetes</taxon>
        <taxon>Micrococcales</taxon>
        <taxon>Jonesiaceae</taxon>
        <taxon>Flavimobilis</taxon>
    </lineage>
</organism>
<dbReference type="RefSeq" id="WP_192277974.1">
    <property type="nucleotide sequence ID" value="NZ_JACZDF010000002.1"/>
</dbReference>
<proteinExistence type="predicted"/>
<evidence type="ECO:0000259" key="1">
    <source>
        <dbReference type="PROSITE" id="PS51186"/>
    </source>
</evidence>